<reference evidence="2" key="1">
    <citation type="submission" date="2015-06" db="EMBL/GenBank/DDBJ databases">
        <title>Expansion of signal transduction pathways in fungi by whole-genome duplication.</title>
        <authorList>
            <consortium name="DOE Joint Genome Institute"/>
            <person name="Corrochano L.M."/>
            <person name="Kuo A."/>
            <person name="Marcet-Houben M."/>
            <person name="Polaino S."/>
            <person name="Salamov A."/>
            <person name="Villalobos J.M."/>
            <person name="Alvarez M.I."/>
            <person name="Avalos J."/>
            <person name="Benito E.P."/>
            <person name="Benoit I."/>
            <person name="Burger G."/>
            <person name="Camino L.P."/>
            <person name="Canovas D."/>
            <person name="Cerda-Olmedo E."/>
            <person name="Cheng J.-F."/>
            <person name="Dominguez A."/>
            <person name="Elias M."/>
            <person name="Eslava A.P."/>
            <person name="Glaser F."/>
            <person name="Grimwood J."/>
            <person name="Gutierrez G."/>
            <person name="Heitman J."/>
            <person name="Henrissat B."/>
            <person name="Iturriaga E.A."/>
            <person name="Lang B.F."/>
            <person name="Lavin J.L."/>
            <person name="Lee S."/>
            <person name="Li W."/>
            <person name="Lindquist E."/>
            <person name="Lopez-Garcia S."/>
            <person name="Luque E.M."/>
            <person name="Marcos A.T."/>
            <person name="Martin J."/>
            <person name="McCluskey K."/>
            <person name="Medina H.R."/>
            <person name="Miralles-Duran A."/>
            <person name="Miyazaki A."/>
            <person name="Munoz-Torres E."/>
            <person name="Oguiza J.A."/>
            <person name="Ohm R."/>
            <person name="Olmedo M."/>
            <person name="Orejas M."/>
            <person name="Ortiz-Castellanos L."/>
            <person name="Pisabarro A.G."/>
            <person name="Rodriguez-Romero J."/>
            <person name="Ruiz-Herrera J."/>
            <person name="Ruiz-Vazquez R."/>
            <person name="Sanz C."/>
            <person name="Schackwitz W."/>
            <person name="Schmutz J."/>
            <person name="Shahriari M."/>
            <person name="Shelest E."/>
            <person name="Silva-Franco F."/>
            <person name="Soanes D."/>
            <person name="Syed K."/>
            <person name="Tagua V.G."/>
            <person name="Talbot N.J."/>
            <person name="Thon M."/>
            <person name="De vries R.P."/>
            <person name="Wiebenga A."/>
            <person name="Yadav J.S."/>
            <person name="Braun E.L."/>
            <person name="Baker S."/>
            <person name="Garre V."/>
            <person name="Horwitz B."/>
            <person name="Torres-Martinez S."/>
            <person name="Idnurm A."/>
            <person name="Herrera-Estrella A."/>
            <person name="Gabaldon T."/>
            <person name="Grigoriev I.V."/>
        </authorList>
    </citation>
    <scope>NUCLEOTIDE SEQUENCE [LARGE SCALE GENOMIC DNA]</scope>
    <source>
        <strain evidence="2">NRRL 1555(-)</strain>
    </source>
</reference>
<dbReference type="Proteomes" id="UP000077315">
    <property type="component" value="Unassembled WGS sequence"/>
</dbReference>
<evidence type="ECO:0000313" key="2">
    <source>
        <dbReference type="Proteomes" id="UP000077315"/>
    </source>
</evidence>
<name>A0A167LVW3_PHYB8</name>
<keyword evidence="2" id="KW-1185">Reference proteome</keyword>
<dbReference type="AlphaFoldDB" id="A0A167LVW3"/>
<gene>
    <name evidence="1" type="ORF">PHYBLDRAFT_170571</name>
</gene>
<dbReference type="VEuPathDB" id="FungiDB:PHYBLDRAFT_170571"/>
<sequence>MTSTLDSDDSKSKVLASKYNENQCAFEYCKDFGKRFSDKALKNHKYQYHNESYKLNYTDQQGNVQCVEINRVNNILSCKYCSKEYTSADTLRKHIITSQANCSNDDVSLDSDAVDGTLLTLATVPTLTALTETPTIVTKLDKRHDFNQAIVQACQSIDAAEEEKGKNKWIIEQLKLEPFSLIYRDHNNNIVEYNALSHHNNIRGMSDHTFECKPIIPSKRLFDGNVVEQSFCANLTSLIHRSPHRGMLSGRQYFELDKKTALLLNKDWTHEPHIKFGCVQVLAGSILMNVNNGEAILVNTVETYGRTKSVDIHRELSTSATSSILTTTPMYPNIWPCIQSTRDGSKLVIGTQSCDCLITSIVRLDRNEKPKVGPLSFYFAASPQHTRIFIDQDSWEKAKEIESNTSIRSVEPFNLVGQARQLRSHFHHPSTYFLCRASSHLALPHYCQPYTVFTYCDHEGVKKSMDNESSSVIASKLFQRIAYTVIKSPSEASIKKDLVVSLHGQCNNDSKIKNLFTDLIMLFGNCTEMPIIGNMELNNCVLKNMANIISPDICKANETVAANIQRRLCTY</sequence>
<dbReference type="EMBL" id="KV440986">
    <property type="protein sequence ID" value="OAD71196.1"/>
    <property type="molecule type" value="Genomic_DNA"/>
</dbReference>
<dbReference type="RefSeq" id="XP_018289236.1">
    <property type="nucleotide sequence ID" value="XM_018436378.1"/>
</dbReference>
<evidence type="ECO:0000313" key="1">
    <source>
        <dbReference type="EMBL" id="OAD71196.1"/>
    </source>
</evidence>
<accession>A0A167LVW3</accession>
<proteinExistence type="predicted"/>
<dbReference type="STRING" id="763407.A0A167LVW3"/>
<protein>
    <submittedName>
        <fullName evidence="1">C2H2-type zinc finger transcription factor</fullName>
    </submittedName>
</protein>
<organism evidence="1 2">
    <name type="scientific">Phycomyces blakesleeanus (strain ATCC 8743b / DSM 1359 / FGSC 10004 / NBRC 33097 / NRRL 1555)</name>
    <dbReference type="NCBI Taxonomy" id="763407"/>
    <lineage>
        <taxon>Eukaryota</taxon>
        <taxon>Fungi</taxon>
        <taxon>Fungi incertae sedis</taxon>
        <taxon>Mucoromycota</taxon>
        <taxon>Mucoromycotina</taxon>
        <taxon>Mucoromycetes</taxon>
        <taxon>Mucorales</taxon>
        <taxon>Phycomycetaceae</taxon>
        <taxon>Phycomyces</taxon>
    </lineage>
</organism>
<dbReference type="InParanoid" id="A0A167LVW3"/>
<dbReference type="OrthoDB" id="2283214at2759"/>
<dbReference type="GeneID" id="28997284"/>